<dbReference type="PROSITE" id="PS50994">
    <property type="entry name" value="INTEGRASE"/>
    <property type="match status" value="1"/>
</dbReference>
<feature type="compositionally biased region" description="Polar residues" evidence="1">
    <location>
        <begin position="1953"/>
        <end position="1968"/>
    </location>
</feature>
<feature type="compositionally biased region" description="Low complexity" evidence="1">
    <location>
        <begin position="2329"/>
        <end position="2339"/>
    </location>
</feature>
<dbReference type="InterPro" id="IPR001584">
    <property type="entry name" value="Integrase_cat-core"/>
</dbReference>
<feature type="compositionally biased region" description="Low complexity" evidence="1">
    <location>
        <begin position="1347"/>
        <end position="1359"/>
    </location>
</feature>
<feature type="compositionally biased region" description="Pro residues" evidence="1">
    <location>
        <begin position="1702"/>
        <end position="1719"/>
    </location>
</feature>
<dbReference type="InterPro" id="IPR001878">
    <property type="entry name" value="Znf_CCHC"/>
</dbReference>
<feature type="region of interest" description="Disordered" evidence="1">
    <location>
        <begin position="1946"/>
        <end position="1988"/>
    </location>
</feature>
<dbReference type="InterPro" id="IPR043502">
    <property type="entry name" value="DNA/RNA_pol_sf"/>
</dbReference>
<feature type="compositionally biased region" description="Basic and acidic residues" evidence="1">
    <location>
        <begin position="1183"/>
        <end position="1241"/>
    </location>
</feature>
<feature type="compositionally biased region" description="Basic and acidic residues" evidence="1">
    <location>
        <begin position="973"/>
        <end position="1090"/>
    </location>
</feature>
<name>A0ABY6K4F1_9ARAC</name>
<dbReference type="Gene3D" id="3.30.420.10">
    <property type="entry name" value="Ribonuclease H-like superfamily/Ribonuclease H"/>
    <property type="match status" value="1"/>
</dbReference>
<feature type="non-terminal residue" evidence="4">
    <location>
        <position position="2458"/>
    </location>
</feature>
<feature type="compositionally biased region" description="Pro residues" evidence="1">
    <location>
        <begin position="1636"/>
        <end position="1663"/>
    </location>
</feature>
<feature type="domain" description="Integrase catalytic" evidence="3">
    <location>
        <begin position="593"/>
        <end position="734"/>
    </location>
</feature>
<dbReference type="SMART" id="SM00343">
    <property type="entry name" value="ZnF_C2HC"/>
    <property type="match status" value="4"/>
</dbReference>
<dbReference type="InterPro" id="IPR050951">
    <property type="entry name" value="Retrovirus_Pol_polyprotein"/>
</dbReference>
<evidence type="ECO:0000256" key="1">
    <source>
        <dbReference type="SAM" id="MobiDB-lite"/>
    </source>
</evidence>
<dbReference type="Gene3D" id="3.10.10.10">
    <property type="entry name" value="HIV Type 1 Reverse Transcriptase, subunit A, domain 1"/>
    <property type="match status" value="1"/>
</dbReference>
<keyword evidence="5" id="KW-1185">Reference proteome</keyword>
<dbReference type="Pfam" id="PF17919">
    <property type="entry name" value="RT_RNaseH_2"/>
    <property type="match status" value="1"/>
</dbReference>
<evidence type="ECO:0000259" key="3">
    <source>
        <dbReference type="PROSITE" id="PS50994"/>
    </source>
</evidence>
<dbReference type="InterPro" id="IPR036397">
    <property type="entry name" value="RNaseH_sf"/>
</dbReference>
<dbReference type="InterPro" id="IPR012337">
    <property type="entry name" value="RNaseH-like_sf"/>
</dbReference>
<dbReference type="CDD" id="cd09274">
    <property type="entry name" value="RNase_HI_RT_Ty3"/>
    <property type="match status" value="1"/>
</dbReference>
<feature type="compositionally biased region" description="Low complexity" evidence="1">
    <location>
        <begin position="1581"/>
        <end position="1608"/>
    </location>
</feature>
<feature type="compositionally biased region" description="Basic and acidic residues" evidence="1">
    <location>
        <begin position="1142"/>
        <end position="1174"/>
    </location>
</feature>
<feature type="region of interest" description="Disordered" evidence="1">
    <location>
        <begin position="1699"/>
        <end position="1719"/>
    </location>
</feature>
<proteinExistence type="predicted"/>
<dbReference type="Proteomes" id="UP001235939">
    <property type="component" value="Chromosome 02"/>
</dbReference>
<dbReference type="SUPFAM" id="SSF56672">
    <property type="entry name" value="DNA/RNA polymerases"/>
    <property type="match status" value="1"/>
</dbReference>
<dbReference type="PROSITE" id="PS50878">
    <property type="entry name" value="RT_POL"/>
    <property type="match status" value="1"/>
</dbReference>
<dbReference type="CDD" id="cd01647">
    <property type="entry name" value="RT_LTR"/>
    <property type="match status" value="1"/>
</dbReference>
<reference evidence="4 5" key="1">
    <citation type="submission" date="2022-01" db="EMBL/GenBank/DDBJ databases">
        <title>A chromosomal length assembly of Cordylochernes scorpioides.</title>
        <authorList>
            <person name="Zeh D."/>
            <person name="Zeh J."/>
        </authorList>
    </citation>
    <scope>NUCLEOTIDE SEQUENCE [LARGE SCALE GENOMIC DNA]</scope>
    <source>
        <strain evidence="4">IN4F17</strain>
        <tissue evidence="4">Whole Body</tissue>
    </source>
</reference>
<dbReference type="InterPro" id="IPR041577">
    <property type="entry name" value="RT_RNaseH_2"/>
</dbReference>
<dbReference type="EMBL" id="CP092864">
    <property type="protein sequence ID" value="UYV63472.1"/>
    <property type="molecule type" value="Genomic_DNA"/>
</dbReference>
<organism evidence="4 5">
    <name type="scientific">Cordylochernes scorpioides</name>
    <dbReference type="NCBI Taxonomy" id="51811"/>
    <lineage>
        <taxon>Eukaryota</taxon>
        <taxon>Metazoa</taxon>
        <taxon>Ecdysozoa</taxon>
        <taxon>Arthropoda</taxon>
        <taxon>Chelicerata</taxon>
        <taxon>Arachnida</taxon>
        <taxon>Pseudoscorpiones</taxon>
        <taxon>Cheliferoidea</taxon>
        <taxon>Chernetidae</taxon>
        <taxon>Cordylochernes</taxon>
    </lineage>
</organism>
<evidence type="ECO:0000259" key="2">
    <source>
        <dbReference type="PROSITE" id="PS50878"/>
    </source>
</evidence>
<feature type="compositionally biased region" description="Pro residues" evidence="1">
    <location>
        <begin position="2195"/>
        <end position="2210"/>
    </location>
</feature>
<dbReference type="InterPro" id="IPR043128">
    <property type="entry name" value="Rev_trsase/Diguanyl_cyclase"/>
</dbReference>
<feature type="compositionally biased region" description="Pro residues" evidence="1">
    <location>
        <begin position="2340"/>
        <end position="2353"/>
    </location>
</feature>
<dbReference type="PANTHER" id="PTHR37984:SF13">
    <property type="entry name" value="RIBONUCLEASE H"/>
    <property type="match status" value="1"/>
</dbReference>
<evidence type="ECO:0000313" key="4">
    <source>
        <dbReference type="EMBL" id="UYV63472.1"/>
    </source>
</evidence>
<dbReference type="Gene3D" id="3.30.70.270">
    <property type="match status" value="2"/>
</dbReference>
<dbReference type="SUPFAM" id="SSF53098">
    <property type="entry name" value="Ribonuclease H-like"/>
    <property type="match status" value="1"/>
</dbReference>
<evidence type="ECO:0000313" key="5">
    <source>
        <dbReference type="Proteomes" id="UP001235939"/>
    </source>
</evidence>
<feature type="region of interest" description="Disordered" evidence="1">
    <location>
        <begin position="2191"/>
        <end position="2382"/>
    </location>
</feature>
<feature type="compositionally biased region" description="Pro residues" evidence="1">
    <location>
        <begin position="2363"/>
        <end position="2373"/>
    </location>
</feature>
<feature type="compositionally biased region" description="Basic and acidic residues" evidence="1">
    <location>
        <begin position="940"/>
        <end position="963"/>
    </location>
</feature>
<feature type="compositionally biased region" description="Acidic residues" evidence="1">
    <location>
        <begin position="1120"/>
        <end position="1132"/>
    </location>
</feature>
<dbReference type="Pfam" id="PF00078">
    <property type="entry name" value="RVT_1"/>
    <property type="match status" value="1"/>
</dbReference>
<protein>
    <submittedName>
        <fullName evidence="4">K02A2.6-like</fullName>
    </submittedName>
</protein>
<dbReference type="PANTHER" id="PTHR37984">
    <property type="entry name" value="PROTEIN CBG26694"/>
    <property type="match status" value="1"/>
</dbReference>
<feature type="compositionally biased region" description="Low complexity" evidence="1">
    <location>
        <begin position="2211"/>
        <end position="2230"/>
    </location>
</feature>
<feature type="region of interest" description="Disordered" evidence="1">
    <location>
        <begin position="815"/>
        <end position="876"/>
    </location>
</feature>
<feature type="region of interest" description="Disordered" evidence="1">
    <location>
        <begin position="1339"/>
        <end position="1381"/>
    </location>
</feature>
<sequence>MSGCPMIVPFCFFRPGEESFEIFVQMFEAAFEANALEEGKRMPIFVSLLDSEMLKLGNDLFFPSTMKEQPYERLIQRIKLHLAPRRKVISQRCRFLKRIQLENESISEYLRKLRHLAMDCTFGEMLEVMLRDRFVAGIKSESLQKKLLQEDDDVTLDRVFSIAVSFELAEQNAKELQNGLVAKMDIVPGGNRKNEARRGWQHGPRMQRRETICFRCGEKNSHLAPACPHKTKSCFKCKRIGHLSRARSLPFSLKKKVETEIDCMVNEGILQPIEYANWAAPIVPVLKKDRSLRICGDFRCTANKAIELDKYPLPSIGEIFSKLSGNTVFSSLDLSRAYLQVRLSEEAKRVVNINTTKGLFAFKRLPYGVAVAPNKFQREMDNLFADMSGVACYIDDILVAGKDHRDHEQKLELIFKRLQEKGLRLNKDKCKFAVNAVEYLGFKIDKKGLHPISSKIEAVVEAPEPTNVSQLRSFIGLLMYYSRFIRNIADILAPFYQLLKKNSKWNWTSEHRILFAKCKALLTNESVLAHYDATRELVLACDASSYGLGVVLSHRNDRKEETPIAFASRTLTEAERRYSQLEKEALSIIFGCEKFRQYLLGREFVLITDNRPLMHIFSPQKPIPICAASRVKRQFVSSEFDEFTKINGIRYTKTSPYNPSTNGLAERYVREFKNSLRKSQGKDSIEINLQRFLFTHRAFPQTVLKESPAELLMKRSLRSRFSNLIPKMAKVGEVYHDAMRKQEHFAVGSDVYFRSFANGPKWERGRVMELLSSRHYLIEDEGRYVKRHINQLRPVIKKEVPEVRDLVLPGTSRDFILPGTSRDHPRLGGQEKTMEEAPEVDEELKGAESSAQEDTPEPEPRPAAAAVPVPKSPEESMKNEIEGVEKENSVKTARATDVKPALAKARMLNEACSAPSIIDIEYEGKKGAVNAIKEKKELNATVEGGERKETEAAVKCNKVKDSETAVDSYVGVKEAEAKDKAKEAEGKLDKVNSKDGDKGDEVKESEGQKAGDEGDGKKDSEAKPKGDGVNDSEAKPKGDGVKDSEAKPKGDGVNDSEAKPKGDGVNDSEAKPKGDGVKDSEAKPKGDGVKDSGTGIKGYEPVNNSRAAAEGADQVKISDDETESIDDNEENEERVVKVPASRKLDDKYNGGKDHDGNEAKNIDAEQGTDSKVEEEKLDVEQGTDSKVEEKLDAEQGTDSKVEEKLDAEQGTDSKVEEKLDVEQGTDSKVEEKLDVEQGTDSKVEERLDVEQGTELKVEEKLDAEQGTDSKVGEKIIDPKEWLNEGFIEGVNEDPPEPCCLNKEFFSRAEELYRSSRWFCLPHFLSCLITRGSPNKIKTLERKRRRGSANSSPAAAPSSNLGGARTNRRPQSSAGWAPRAQEVRTTRAHIVEARARQASSTEDHCVYVERSPELEPYHYMRAMDRMFGSTREVFQVTKMNGHFLVGLANRGMAERLVNEGLEVEGTLHRVFPFRKRAERITVGNLPFFVGDAAVISALTPLGRVTSIAPKLMKAGPYTYNDGRREAFIILREGMTIERLPTRLNITIKGEAWPAYLSSGIRCSRCRGQGHRRANCPLLAGRTNAPGPATPTSPTSVPSASAPGLPQQPSAQPPPPASPSPAMEVSEVPSTSRAALPPAAPRQSPPVAPATPTEMAPPAPPPVAPAPSLRAPGSHGPAVPTLDVEMSIKETSTFRAALKTSPAAVPPTPPLPAPQPAGPIPPAPDEEEMTPIMREECMVIEILKKLKHLTCLRPLYQSGIQPNDLKDAILFIDERESLMARLTPAMRGVLAEFLRAAIEPARGKHPDRNLQFSIRTHTHTLGRAARICRAPPFSHPGGCMATGGTPSLARAESPLKADQMPGRHGLKAHLCAEKSAIFDSQSNYSNNQEAFDKYANLPAGSKDVNLAAPFNLAANPSSNAVAQAQRNWADMTEDINPEIEDNFTLVQRRKRRRGSGNSPTSNAPSSNVGGSRTDRRPRSSTGWAPRAEEIRTTRAHIAEARAQQASSSEEYCVYIERSPDLEPFHYLRALDRMVGGTSGVVQVSKVNGLYLLGLTNRGLVERLISEGLEVEGTLLKAFPFRKRAERITVGNLPFFVADCVIINALSTFGRVTSIAPKLMKASPYIYNDGRREAFIALHEGVTIERLPTRLEIKIKGETWPAYLTSGIRCSRCHGQGHRRAICPLLAGLANNTRMAPPTTPAGVPPPTTPAPPQRSAAQPPAPASSDPASETPGAPPEARAVTTSTAPRPSPPVAPAVSMEKAPSAPPPVTPAPSLQAPEGPVGPRPANSQHPEPPPARPDFVAPRGPLPAQKTLGPAAPTPDVEMSTTEEPSAPSPAAVSAPPLPAPQPAGPTPSAPHKEDPTPAMTPPSLPPTPMEEDLPPNLGDCIDEILREIIMSKINPGPLVDDETSWTDAIDAILHPHSRAPFLARLSPILKKNYAVFFEAAIERARDSHPRILS</sequence>
<gene>
    <name evidence="4" type="ORF">LAZ67_2004164</name>
</gene>
<feature type="region of interest" description="Disordered" evidence="1">
    <location>
        <begin position="940"/>
        <end position="1241"/>
    </location>
</feature>
<dbReference type="InterPro" id="IPR000477">
    <property type="entry name" value="RT_dom"/>
</dbReference>
<feature type="domain" description="Reverse transcriptase" evidence="2">
    <location>
        <begin position="266"/>
        <end position="444"/>
    </location>
</feature>
<feature type="region of interest" description="Disordered" evidence="1">
    <location>
        <begin position="1575"/>
        <end position="1678"/>
    </location>
</feature>
<accession>A0ABY6K4F1</accession>